<dbReference type="AlphaFoldDB" id="A0A9N9IG20"/>
<feature type="non-terminal residue" evidence="1">
    <location>
        <position position="56"/>
    </location>
</feature>
<reference evidence="1" key="1">
    <citation type="submission" date="2021-06" db="EMBL/GenBank/DDBJ databases">
        <authorList>
            <person name="Kallberg Y."/>
            <person name="Tangrot J."/>
            <person name="Rosling A."/>
        </authorList>
    </citation>
    <scope>NUCLEOTIDE SEQUENCE</scope>
    <source>
        <strain evidence="1">87-6 pot B 2015</strain>
    </source>
</reference>
<keyword evidence="2" id="KW-1185">Reference proteome</keyword>
<name>A0A9N9IG20_FUNMO</name>
<accession>A0A9N9IG20</accession>
<dbReference type="Proteomes" id="UP000789375">
    <property type="component" value="Unassembled WGS sequence"/>
</dbReference>
<proteinExistence type="predicted"/>
<feature type="non-terminal residue" evidence="1">
    <location>
        <position position="1"/>
    </location>
</feature>
<organism evidence="1 2">
    <name type="scientific">Funneliformis mosseae</name>
    <name type="common">Endomycorrhizal fungus</name>
    <name type="synonym">Glomus mosseae</name>
    <dbReference type="NCBI Taxonomy" id="27381"/>
    <lineage>
        <taxon>Eukaryota</taxon>
        <taxon>Fungi</taxon>
        <taxon>Fungi incertae sedis</taxon>
        <taxon>Mucoromycota</taxon>
        <taxon>Glomeromycotina</taxon>
        <taxon>Glomeromycetes</taxon>
        <taxon>Glomerales</taxon>
        <taxon>Glomeraceae</taxon>
        <taxon>Funneliformis</taxon>
    </lineage>
</organism>
<dbReference type="EMBL" id="CAJVPP010017733">
    <property type="protein sequence ID" value="CAG8733389.1"/>
    <property type="molecule type" value="Genomic_DNA"/>
</dbReference>
<evidence type="ECO:0000313" key="1">
    <source>
        <dbReference type="EMBL" id="CAG8733389.1"/>
    </source>
</evidence>
<gene>
    <name evidence="1" type="ORF">FMOSSE_LOCUS15754</name>
</gene>
<protein>
    <submittedName>
        <fullName evidence="1">12388_t:CDS:1</fullName>
    </submittedName>
</protein>
<sequence>NYSDAEDINIELSNSDICSSLNRKQFQLQLVFRRKIKRTYSFSRSDSNSSNPNQDE</sequence>
<evidence type="ECO:0000313" key="2">
    <source>
        <dbReference type="Proteomes" id="UP000789375"/>
    </source>
</evidence>
<comment type="caution">
    <text evidence="1">The sequence shown here is derived from an EMBL/GenBank/DDBJ whole genome shotgun (WGS) entry which is preliminary data.</text>
</comment>